<dbReference type="Proteomes" id="UP001269819">
    <property type="component" value="Unassembled WGS sequence"/>
</dbReference>
<evidence type="ECO:0000256" key="1">
    <source>
        <dbReference type="SAM" id="MobiDB-lite"/>
    </source>
</evidence>
<sequence>MKPVHSTLLFTCLIPMMLSGCSGGGSDSDDRLRGQVTPNGIRGLSYQTASQTGVTDNDGSFRYYPGESLQISVGDLQLVSGVPASDIVTPLEFLPEIRAQLASPALNDEGLLDHRLTEQALLEDTTLMNMTRFLLSLNWEVTVQDDESLEIRDRVLEQLNEALPELDAAIDFAVSTSEFEASSEAGRSPANQLLEKICFFEEDDDRCDEPPTQAEIDAAPERPDDDDDIDPDIEYREDLISKRNRILGGQRQLDDVDLDAAKAYLTRELDAATRIHANRYTLTPETAAYPATDTGIKQVRVRKIGGGLALGALEAVSLRDADVAIHSYDWQSGTVEYFINGEAGGESDVLVNFQPEDDYRWIRKQLRVIIEE</sequence>
<organism evidence="2 3">
    <name type="scientific">Marinobacter xestospongiae</name>
    <dbReference type="NCBI Taxonomy" id="994319"/>
    <lineage>
        <taxon>Bacteria</taxon>
        <taxon>Pseudomonadati</taxon>
        <taxon>Pseudomonadota</taxon>
        <taxon>Gammaproteobacteria</taxon>
        <taxon>Pseudomonadales</taxon>
        <taxon>Marinobacteraceae</taxon>
        <taxon>Marinobacter</taxon>
    </lineage>
</organism>
<accession>A0ABU3VYB4</accession>
<reference evidence="2 3" key="1">
    <citation type="submission" date="2023-10" db="EMBL/GenBank/DDBJ databases">
        <title>Characteristics and mechanism of a salt-tolerant marine origin heterotrophic nitrifying- aerobic denitrifying bacteria Marinobacter xestospongiae HN1.</title>
        <authorList>
            <person name="Qi R."/>
        </authorList>
    </citation>
    <scope>NUCLEOTIDE SEQUENCE [LARGE SCALE GENOMIC DNA]</scope>
    <source>
        <strain evidence="2 3">HN1</strain>
    </source>
</reference>
<dbReference type="PROSITE" id="PS51257">
    <property type="entry name" value="PROKAR_LIPOPROTEIN"/>
    <property type="match status" value="1"/>
</dbReference>
<dbReference type="EMBL" id="JAWIIJ010000007">
    <property type="protein sequence ID" value="MDV2079275.1"/>
    <property type="molecule type" value="Genomic_DNA"/>
</dbReference>
<evidence type="ECO:0000313" key="2">
    <source>
        <dbReference type="EMBL" id="MDV2079275.1"/>
    </source>
</evidence>
<dbReference type="RefSeq" id="WP_316973875.1">
    <property type="nucleotide sequence ID" value="NZ_JAWIIJ010000007.1"/>
</dbReference>
<gene>
    <name evidence="2" type="ORF">RYS15_11275</name>
</gene>
<name>A0ABU3VYB4_9GAMM</name>
<feature type="compositionally biased region" description="Acidic residues" evidence="1">
    <location>
        <begin position="223"/>
        <end position="232"/>
    </location>
</feature>
<evidence type="ECO:0000313" key="3">
    <source>
        <dbReference type="Proteomes" id="UP001269819"/>
    </source>
</evidence>
<protein>
    <submittedName>
        <fullName evidence="2">Organic solvent ABC transporter permease</fullName>
    </submittedName>
</protein>
<keyword evidence="3" id="KW-1185">Reference proteome</keyword>
<feature type="region of interest" description="Disordered" evidence="1">
    <location>
        <begin position="204"/>
        <end position="232"/>
    </location>
</feature>
<comment type="caution">
    <text evidence="2">The sequence shown here is derived from an EMBL/GenBank/DDBJ whole genome shotgun (WGS) entry which is preliminary data.</text>
</comment>
<proteinExistence type="predicted"/>